<dbReference type="Proteomes" id="UP000234681">
    <property type="component" value="Chromosome X"/>
</dbReference>
<reference evidence="1 2" key="1">
    <citation type="submission" date="2005-09" db="EMBL/GenBank/DDBJ databases">
        <authorList>
            <person name="Mural R.J."/>
            <person name="Li P.W."/>
            <person name="Adams M.D."/>
            <person name="Amanatides P.G."/>
            <person name="Baden-Tillson H."/>
            <person name="Barnstead M."/>
            <person name="Chin S.H."/>
            <person name="Dew I."/>
            <person name="Evans C.A."/>
            <person name="Ferriera S."/>
            <person name="Flanigan M."/>
            <person name="Fosler C."/>
            <person name="Glodek A."/>
            <person name="Gu Z."/>
            <person name="Holt R.A."/>
            <person name="Jennings D."/>
            <person name="Kraft C.L."/>
            <person name="Lu F."/>
            <person name="Nguyen T."/>
            <person name="Nusskern D.R."/>
            <person name="Pfannkoch C.M."/>
            <person name="Sitter C."/>
            <person name="Sutton G.G."/>
            <person name="Venter J.C."/>
            <person name="Wang Z."/>
            <person name="Woodage T."/>
            <person name="Zheng X.H."/>
            <person name="Zhong F."/>
        </authorList>
    </citation>
    <scope>NUCLEOTIDE SEQUENCE [LARGE SCALE GENOMIC DNA]</scope>
    <source>
        <strain>BN</strain>
        <strain evidence="2">Sprague-Dawley</strain>
    </source>
</reference>
<evidence type="ECO:0000313" key="2">
    <source>
        <dbReference type="Proteomes" id="UP000234681"/>
    </source>
</evidence>
<dbReference type="AlphaFoldDB" id="A6IVD5"/>
<dbReference type="EMBL" id="CH473969">
    <property type="protein sequence ID" value="EDM07045.1"/>
    <property type="molecule type" value="Genomic_DNA"/>
</dbReference>
<protein>
    <submittedName>
        <fullName evidence="1">RCG38083</fullName>
    </submittedName>
</protein>
<accession>A6IVD5</accession>
<evidence type="ECO:0000313" key="1">
    <source>
        <dbReference type="EMBL" id="EDM07045.1"/>
    </source>
</evidence>
<organism evidence="1 2">
    <name type="scientific">Rattus norvegicus</name>
    <name type="common">Rat</name>
    <dbReference type="NCBI Taxonomy" id="10116"/>
    <lineage>
        <taxon>Eukaryota</taxon>
        <taxon>Metazoa</taxon>
        <taxon>Chordata</taxon>
        <taxon>Craniata</taxon>
        <taxon>Vertebrata</taxon>
        <taxon>Euteleostomi</taxon>
        <taxon>Mammalia</taxon>
        <taxon>Eutheria</taxon>
        <taxon>Euarchontoglires</taxon>
        <taxon>Glires</taxon>
        <taxon>Rodentia</taxon>
        <taxon>Myomorpha</taxon>
        <taxon>Muroidea</taxon>
        <taxon>Muridae</taxon>
        <taxon>Murinae</taxon>
        <taxon>Rattus</taxon>
    </lineage>
</organism>
<sequence length="29" mass="3424">MITSWCYTHICFTVDSFLSDSETDIEFTM</sequence>
<gene>
    <name evidence="1" type="ORF">rCG_38083</name>
</gene>
<name>A6IVD5_RAT</name>
<proteinExistence type="predicted"/>